<reference evidence="6 7" key="1">
    <citation type="journal article" date="2012" name="Proc. Natl. Acad. Sci. U.S.A.">
        <title>Comparative genomics of Ceriporiopsis subvermispora and Phanerochaete chrysosporium provide insight into selective ligninolysis.</title>
        <authorList>
            <person name="Fernandez-Fueyo E."/>
            <person name="Ruiz-Duenas F.J."/>
            <person name="Ferreira P."/>
            <person name="Floudas D."/>
            <person name="Hibbett D.S."/>
            <person name="Canessa P."/>
            <person name="Larrondo L.F."/>
            <person name="James T.Y."/>
            <person name="Seelenfreund D."/>
            <person name="Lobos S."/>
            <person name="Polanco R."/>
            <person name="Tello M."/>
            <person name="Honda Y."/>
            <person name="Watanabe T."/>
            <person name="Watanabe T."/>
            <person name="Ryu J.S."/>
            <person name="Kubicek C.P."/>
            <person name="Schmoll M."/>
            <person name="Gaskell J."/>
            <person name="Hammel K.E."/>
            <person name="St John F.J."/>
            <person name="Vanden Wymelenberg A."/>
            <person name="Sabat G."/>
            <person name="Splinter BonDurant S."/>
            <person name="Syed K."/>
            <person name="Yadav J.S."/>
            <person name="Doddapaneni H."/>
            <person name="Subramanian V."/>
            <person name="Lavin J.L."/>
            <person name="Oguiza J.A."/>
            <person name="Perez G."/>
            <person name="Pisabarro A.G."/>
            <person name="Ramirez L."/>
            <person name="Santoyo F."/>
            <person name="Master E."/>
            <person name="Coutinho P.M."/>
            <person name="Henrissat B."/>
            <person name="Lombard V."/>
            <person name="Magnuson J.K."/>
            <person name="Kuees U."/>
            <person name="Hori C."/>
            <person name="Igarashi K."/>
            <person name="Samejima M."/>
            <person name="Held B.W."/>
            <person name="Barry K.W."/>
            <person name="LaButti K.M."/>
            <person name="Lapidus A."/>
            <person name="Lindquist E.A."/>
            <person name="Lucas S.M."/>
            <person name="Riley R."/>
            <person name="Salamov A.A."/>
            <person name="Hoffmeister D."/>
            <person name="Schwenk D."/>
            <person name="Hadar Y."/>
            <person name="Yarden O."/>
            <person name="de Vries R.P."/>
            <person name="Wiebenga A."/>
            <person name="Stenlid J."/>
            <person name="Eastwood D."/>
            <person name="Grigoriev I.V."/>
            <person name="Berka R.M."/>
            <person name="Blanchette R.A."/>
            <person name="Kersten P."/>
            <person name="Martinez A.T."/>
            <person name="Vicuna R."/>
            <person name="Cullen D."/>
        </authorList>
    </citation>
    <scope>NUCLEOTIDE SEQUENCE [LARGE SCALE GENOMIC DNA]</scope>
    <source>
        <strain evidence="6 7">B</strain>
    </source>
</reference>
<keyword evidence="1" id="KW-0479">Metal-binding</keyword>
<dbReference type="STRING" id="914234.M2P7Q1"/>
<sequence length="292" mass="33380">MYFKDRWDDQTQRLVITWSPSPAHNVASMDGALLTTLKAFFLHLPNVKPHDSIFKSRLSKAWEIHQSALATKLLAQGRADPAFVHALKTAGRYYIHKEGSVPYMRRDVEKFVETWNAAIDYYITHGVDKRETYEIERNAKLGKNLGALIARCEADGCSAVESRSVRLLRCMKCQQILYCSKQCQRAHWRRHKAACLDIAAYQVSDLDAEESTAEKYVQLLPSQEMYELELMELQKESLRAISRMKTITQVFKRNPPMEAAGVIMALDSHALFESSRTLDGPRHTMVCIETPV</sequence>
<keyword evidence="2 4" id="KW-0863">Zinc-finger</keyword>
<dbReference type="PROSITE" id="PS50865">
    <property type="entry name" value="ZF_MYND_2"/>
    <property type="match status" value="1"/>
</dbReference>
<dbReference type="Pfam" id="PF01753">
    <property type="entry name" value="zf-MYND"/>
    <property type="match status" value="1"/>
</dbReference>
<feature type="domain" description="MYND-type" evidence="5">
    <location>
        <begin position="152"/>
        <end position="195"/>
    </location>
</feature>
<dbReference type="GO" id="GO:0008270">
    <property type="term" value="F:zinc ion binding"/>
    <property type="evidence" value="ECO:0007669"/>
    <property type="project" value="UniProtKB-KW"/>
</dbReference>
<evidence type="ECO:0000313" key="6">
    <source>
        <dbReference type="EMBL" id="EMD31354.1"/>
    </source>
</evidence>
<dbReference type="OrthoDB" id="2945048at2759"/>
<evidence type="ECO:0000256" key="1">
    <source>
        <dbReference type="ARBA" id="ARBA00022723"/>
    </source>
</evidence>
<dbReference type="Gene3D" id="6.10.140.2220">
    <property type="match status" value="1"/>
</dbReference>
<proteinExistence type="predicted"/>
<evidence type="ECO:0000256" key="2">
    <source>
        <dbReference type="ARBA" id="ARBA00022771"/>
    </source>
</evidence>
<dbReference type="AlphaFoldDB" id="M2P7Q1"/>
<name>M2P7Q1_CERS8</name>
<dbReference type="PROSITE" id="PS01360">
    <property type="entry name" value="ZF_MYND_1"/>
    <property type="match status" value="1"/>
</dbReference>
<evidence type="ECO:0000256" key="3">
    <source>
        <dbReference type="ARBA" id="ARBA00022833"/>
    </source>
</evidence>
<evidence type="ECO:0000256" key="4">
    <source>
        <dbReference type="PROSITE-ProRule" id="PRU00134"/>
    </source>
</evidence>
<evidence type="ECO:0000313" key="7">
    <source>
        <dbReference type="Proteomes" id="UP000016930"/>
    </source>
</evidence>
<gene>
    <name evidence="6" type="ORF">CERSUDRAFT_89230</name>
</gene>
<protein>
    <recommendedName>
        <fullName evidence="5">MYND-type domain-containing protein</fullName>
    </recommendedName>
</protein>
<keyword evidence="3" id="KW-0862">Zinc</keyword>
<dbReference type="SUPFAM" id="SSF144232">
    <property type="entry name" value="HIT/MYND zinc finger-like"/>
    <property type="match status" value="1"/>
</dbReference>
<dbReference type="EMBL" id="KB445820">
    <property type="protein sequence ID" value="EMD31354.1"/>
    <property type="molecule type" value="Genomic_DNA"/>
</dbReference>
<evidence type="ECO:0000259" key="5">
    <source>
        <dbReference type="PROSITE" id="PS50865"/>
    </source>
</evidence>
<dbReference type="InterPro" id="IPR002893">
    <property type="entry name" value="Znf_MYND"/>
</dbReference>
<dbReference type="HOGENOM" id="CLU_953163_0_0_1"/>
<organism evidence="6 7">
    <name type="scientific">Ceriporiopsis subvermispora (strain B)</name>
    <name type="common">White-rot fungus</name>
    <name type="synonym">Gelatoporia subvermispora</name>
    <dbReference type="NCBI Taxonomy" id="914234"/>
    <lineage>
        <taxon>Eukaryota</taxon>
        <taxon>Fungi</taxon>
        <taxon>Dikarya</taxon>
        <taxon>Basidiomycota</taxon>
        <taxon>Agaricomycotina</taxon>
        <taxon>Agaricomycetes</taxon>
        <taxon>Polyporales</taxon>
        <taxon>Gelatoporiaceae</taxon>
        <taxon>Gelatoporia</taxon>
    </lineage>
</organism>
<accession>M2P7Q1</accession>
<dbReference type="Proteomes" id="UP000016930">
    <property type="component" value="Unassembled WGS sequence"/>
</dbReference>
<keyword evidence="7" id="KW-1185">Reference proteome</keyword>